<keyword evidence="4 5" id="KW-0326">Glycosidase</keyword>
<sequence>MHRIITFLVGLIPLAQLVRASLDIVPGATWTAAGTNKHIQAHGTGLTEVDGVYYIIGENHTSGSSFQSINCYSSTNLLDWSFENELLTLQASGDLGPSRVVERPKVIYNQNTKKYVMWLHIDDSSYAEARAGVATSDTVCGAYTYLNASRPLGFQSRDLGLFKDTDGTGYLLTEDRANGLRIDRLSADYLTVESNVHLFTADYEAPAVYKTGDTYFMFASQLSGWSPNDNKYTTATNLSGPWSDWADFAPSGSETYSSQTSYVADVNGLVMYMGDRWVSTDLASSTYIWLPLTISGTTATITSDAAWTPSFQAGTWTTVSNTTTYGAKSAGTIAGSATSITCSGCSSEIIGWLGGPDNGTLTFDAVDFAAAGENTLQISYGNGDSTQRYCSVTVNGKTHIVAFLPSGGPQTLRTSVLNAEVKQGSGNVVTFSAYNGGYCPDIAGLVIS</sequence>
<reference evidence="8 9" key="1">
    <citation type="submission" date="2018-02" db="EMBL/GenBank/DDBJ databases">
        <title>The genomes of Aspergillus section Nigri reveals drivers in fungal speciation.</title>
        <authorList>
            <consortium name="DOE Joint Genome Institute"/>
            <person name="Vesth T.C."/>
            <person name="Nybo J."/>
            <person name="Theobald S."/>
            <person name="Brandl J."/>
            <person name="Frisvad J.C."/>
            <person name="Nielsen K.F."/>
            <person name="Lyhne E.K."/>
            <person name="Kogle M.E."/>
            <person name="Kuo A."/>
            <person name="Riley R."/>
            <person name="Clum A."/>
            <person name="Nolan M."/>
            <person name="Lipzen A."/>
            <person name="Salamov A."/>
            <person name="Henrissat B."/>
            <person name="Wiebenga A."/>
            <person name="De vries R.P."/>
            <person name="Grigoriev I.V."/>
            <person name="Mortensen U.H."/>
            <person name="Andersen M.R."/>
            <person name="Baker S.E."/>
        </authorList>
    </citation>
    <scope>NUCLEOTIDE SEQUENCE [LARGE SCALE GENOMIC DNA]</scope>
    <source>
        <strain evidence="8 9">CBS 115571</strain>
    </source>
</reference>
<proteinExistence type="inferred from homology"/>
<dbReference type="Gene3D" id="2.60.120.260">
    <property type="entry name" value="Galactose-binding domain-like"/>
    <property type="match status" value="1"/>
</dbReference>
<organism evidence="8 9">
    <name type="scientific">Aspergillus violaceofuscus (strain CBS 115571)</name>
    <dbReference type="NCBI Taxonomy" id="1450538"/>
    <lineage>
        <taxon>Eukaryota</taxon>
        <taxon>Fungi</taxon>
        <taxon>Dikarya</taxon>
        <taxon>Ascomycota</taxon>
        <taxon>Pezizomycotina</taxon>
        <taxon>Eurotiomycetes</taxon>
        <taxon>Eurotiomycetidae</taxon>
        <taxon>Eurotiales</taxon>
        <taxon>Aspergillaceae</taxon>
        <taxon>Aspergillus</taxon>
    </lineage>
</organism>
<name>A0A2V5HGK0_ASPV1</name>
<dbReference type="Gene3D" id="2.115.10.20">
    <property type="entry name" value="Glycosyl hydrolase domain, family 43"/>
    <property type="match status" value="1"/>
</dbReference>
<evidence type="ECO:0000256" key="4">
    <source>
        <dbReference type="ARBA" id="ARBA00023295"/>
    </source>
</evidence>
<evidence type="ECO:0000259" key="7">
    <source>
        <dbReference type="Pfam" id="PF22704"/>
    </source>
</evidence>
<accession>A0A2V5HGK0</accession>
<feature type="domain" description="Alpha-galactosidase CBM13" evidence="7">
    <location>
        <begin position="360"/>
        <end position="434"/>
    </location>
</feature>
<dbReference type="EMBL" id="KZ825105">
    <property type="protein sequence ID" value="PYI23538.1"/>
    <property type="molecule type" value="Genomic_DNA"/>
</dbReference>
<dbReference type="InterPro" id="IPR055240">
    <property type="entry name" value="CBM13-like"/>
</dbReference>
<evidence type="ECO:0000313" key="9">
    <source>
        <dbReference type="Proteomes" id="UP000249829"/>
    </source>
</evidence>
<dbReference type="CDD" id="cd04081">
    <property type="entry name" value="CBM35_galactosidase-like"/>
    <property type="match status" value="1"/>
</dbReference>
<dbReference type="GO" id="GO:0004553">
    <property type="term" value="F:hydrolase activity, hydrolyzing O-glycosyl compounds"/>
    <property type="evidence" value="ECO:0007669"/>
    <property type="project" value="InterPro"/>
</dbReference>
<dbReference type="InterPro" id="IPR006710">
    <property type="entry name" value="Glyco_hydro_43"/>
</dbReference>
<dbReference type="PANTHER" id="PTHR22925">
    <property type="entry name" value="GLYCOSYL HYDROLASE 43 FAMILY MEMBER"/>
    <property type="match status" value="1"/>
</dbReference>
<evidence type="ECO:0000256" key="6">
    <source>
        <dbReference type="SAM" id="SignalP"/>
    </source>
</evidence>
<evidence type="ECO:0000256" key="1">
    <source>
        <dbReference type="ARBA" id="ARBA00009865"/>
    </source>
</evidence>
<feature type="chain" id="PRO_5016158906" evidence="6">
    <location>
        <begin position="21"/>
        <end position="448"/>
    </location>
</feature>
<dbReference type="InterPro" id="IPR023296">
    <property type="entry name" value="Glyco_hydro_beta-prop_sf"/>
</dbReference>
<dbReference type="GO" id="GO:0005975">
    <property type="term" value="P:carbohydrate metabolic process"/>
    <property type="evidence" value="ECO:0007669"/>
    <property type="project" value="InterPro"/>
</dbReference>
<keyword evidence="2 6" id="KW-0732">Signal</keyword>
<dbReference type="OMA" id="YASQTTF"/>
<evidence type="ECO:0000256" key="2">
    <source>
        <dbReference type="ARBA" id="ARBA00022729"/>
    </source>
</evidence>
<feature type="signal peptide" evidence="6">
    <location>
        <begin position="1"/>
        <end position="20"/>
    </location>
</feature>
<dbReference type="STRING" id="1450538.A0A2V5HGK0"/>
<dbReference type="SUPFAM" id="SSF75005">
    <property type="entry name" value="Arabinanase/levansucrase/invertase"/>
    <property type="match status" value="1"/>
</dbReference>
<keyword evidence="9" id="KW-1185">Reference proteome</keyword>
<protein>
    <submittedName>
        <fullName evidence="8">Glycosyl hydrolase family 43 protein</fullName>
    </submittedName>
</protein>
<dbReference type="PANTHER" id="PTHR22925:SF3">
    <property type="entry name" value="GLYCOSYL HYDROLASE FAMILY PROTEIN 43"/>
    <property type="match status" value="1"/>
</dbReference>
<dbReference type="Pfam" id="PF04616">
    <property type="entry name" value="Glyco_hydro_43"/>
    <property type="match status" value="1"/>
</dbReference>
<dbReference type="CDD" id="cd18821">
    <property type="entry name" value="GH43_Pc3Gal43A-like"/>
    <property type="match status" value="1"/>
</dbReference>
<evidence type="ECO:0000256" key="5">
    <source>
        <dbReference type="RuleBase" id="RU361187"/>
    </source>
</evidence>
<dbReference type="Pfam" id="PF22704">
    <property type="entry name" value="CBM13-like"/>
    <property type="match status" value="1"/>
</dbReference>
<dbReference type="Proteomes" id="UP000249829">
    <property type="component" value="Unassembled WGS sequence"/>
</dbReference>
<evidence type="ECO:0000313" key="8">
    <source>
        <dbReference type="EMBL" id="PYI23538.1"/>
    </source>
</evidence>
<evidence type="ECO:0000256" key="3">
    <source>
        <dbReference type="ARBA" id="ARBA00022801"/>
    </source>
</evidence>
<gene>
    <name evidence="8" type="ORF">BO99DRAFT_399049</name>
</gene>
<dbReference type="AlphaFoldDB" id="A0A2V5HGK0"/>
<keyword evidence="3 5" id="KW-0378">Hydrolase</keyword>
<comment type="similarity">
    <text evidence="1 5">Belongs to the glycosyl hydrolase 43 family.</text>
</comment>